<feature type="transmembrane region" description="Helical" evidence="10">
    <location>
        <begin position="356"/>
        <end position="377"/>
    </location>
</feature>
<feature type="transmembrane region" description="Helical" evidence="10">
    <location>
        <begin position="12"/>
        <end position="34"/>
    </location>
</feature>
<name>A0ABS2WQ67_9BACT</name>
<accession>A0ABS2WQ67</accession>
<keyword evidence="14" id="KW-1185">Reference proteome</keyword>
<evidence type="ECO:0000256" key="1">
    <source>
        <dbReference type="ARBA" id="ARBA00004141"/>
    </source>
</evidence>
<reference evidence="13 14" key="1">
    <citation type="submission" date="2021-02" db="EMBL/GenBank/DDBJ databases">
        <title>Sulfurospirillum tamanensis sp. nov.</title>
        <authorList>
            <person name="Frolova A."/>
            <person name="Merkel A."/>
            <person name="Slobodkin A."/>
        </authorList>
    </citation>
    <scope>NUCLEOTIDE SEQUENCE [LARGE SCALE GENOMIC DNA]</scope>
    <source>
        <strain evidence="13 14">T05b</strain>
    </source>
</reference>
<dbReference type="Gene3D" id="1.20.810.10">
    <property type="entry name" value="Cytochrome Bc1 Complex, Chain C"/>
    <property type="match status" value="1"/>
</dbReference>
<feature type="domain" description="Cytochrome b/b6 N-terminal region profile" evidence="11">
    <location>
        <begin position="1"/>
        <end position="194"/>
    </location>
</feature>
<comment type="subcellular location">
    <subcellularLocation>
        <location evidence="1">Membrane</location>
        <topology evidence="1">Multi-pass membrane protein</topology>
    </subcellularLocation>
</comment>
<evidence type="ECO:0000259" key="11">
    <source>
        <dbReference type="PROSITE" id="PS51002"/>
    </source>
</evidence>
<dbReference type="PROSITE" id="PS51003">
    <property type="entry name" value="CYTB_CTER"/>
    <property type="match status" value="1"/>
</dbReference>
<feature type="transmembrane region" description="Helical" evidence="10">
    <location>
        <begin position="294"/>
        <end position="312"/>
    </location>
</feature>
<evidence type="ECO:0000256" key="9">
    <source>
        <dbReference type="ARBA" id="ARBA00023136"/>
    </source>
</evidence>
<feature type="transmembrane region" description="Helical" evidence="10">
    <location>
        <begin position="229"/>
        <end position="250"/>
    </location>
</feature>
<organism evidence="13 14">
    <name type="scientific">Sulfurospirillum tamanense</name>
    <dbReference type="NCBI Taxonomy" id="2813362"/>
    <lineage>
        <taxon>Bacteria</taxon>
        <taxon>Pseudomonadati</taxon>
        <taxon>Campylobacterota</taxon>
        <taxon>Epsilonproteobacteria</taxon>
        <taxon>Campylobacterales</taxon>
        <taxon>Sulfurospirillaceae</taxon>
        <taxon>Sulfurospirillum</taxon>
    </lineage>
</organism>
<gene>
    <name evidence="13" type="ORF">JWV37_01120</name>
</gene>
<dbReference type="Proteomes" id="UP000703590">
    <property type="component" value="Unassembled WGS sequence"/>
</dbReference>
<dbReference type="InterPro" id="IPR005797">
    <property type="entry name" value="Cyt_b/b6_N"/>
</dbReference>
<keyword evidence="8" id="KW-0408">Iron</keyword>
<evidence type="ECO:0000259" key="12">
    <source>
        <dbReference type="PROSITE" id="PS51003"/>
    </source>
</evidence>
<evidence type="ECO:0000313" key="14">
    <source>
        <dbReference type="Proteomes" id="UP000703590"/>
    </source>
</evidence>
<dbReference type="RefSeq" id="WP_205457812.1">
    <property type="nucleotide sequence ID" value="NZ_JAFHKK010000002.1"/>
</dbReference>
<dbReference type="InterPro" id="IPR036150">
    <property type="entry name" value="Cyt_b/b6_C_sf"/>
</dbReference>
<evidence type="ECO:0000256" key="4">
    <source>
        <dbReference type="ARBA" id="ARBA00022692"/>
    </source>
</evidence>
<evidence type="ECO:0000256" key="6">
    <source>
        <dbReference type="ARBA" id="ARBA00022982"/>
    </source>
</evidence>
<feature type="domain" description="Cytochrome b/b6 C-terminal region profile" evidence="12">
    <location>
        <begin position="211"/>
        <end position="386"/>
    </location>
</feature>
<reference evidence="13 14" key="3">
    <citation type="submission" date="2021-02" db="EMBL/GenBank/DDBJ databases">
        <authorList>
            <person name="Merkel A.Y."/>
        </authorList>
    </citation>
    <scope>NUCLEOTIDE SEQUENCE [LARGE SCALE GENOMIC DNA]</scope>
    <source>
        <strain evidence="13 14">T05b</strain>
    </source>
</reference>
<evidence type="ECO:0000313" key="13">
    <source>
        <dbReference type="EMBL" id="MBN2963369.1"/>
    </source>
</evidence>
<protein>
    <submittedName>
        <fullName evidence="13">Cytochrome b N-terminal domain-containing protein</fullName>
    </submittedName>
</protein>
<evidence type="ECO:0000256" key="5">
    <source>
        <dbReference type="ARBA" id="ARBA00022723"/>
    </source>
</evidence>
<proteinExistence type="predicted"/>
<sequence length="386" mass="44481">MKWRIPNFNLLLYTGTIMVALFILMVISGIFLAMHYKPDAALAFESVNTIIMHEVPYGWLWRKIHAMGSTLFFWLLYIHLLGMLYLGFYKHGKRIYWYNGMALYVCFVIIGFTGYVLPMGQMSYWAAQVITSLLAYIPGAGEDIMRLVRGDFAVSDVTLLRFYVVHIIVMPLCIIGILLFHADFFKWHATTKLSFNRKGLHVTKEPRFSKSALPPKEAKPFFSNAVLKPLLACSVFFAFFFYCVFFHPYLALDPLNMMPADPTDTPAHIYPEWYFLWMLQPLKSFFFDIGPIKGAYVGMVCLVVANAGLIFLPLLDKNPRRVPAHERPYFRWWFWTLVVCLVALTVLGKLPTTPAGLWLGMGFSTVLMGLFFILPWLSRKEYDAKS</sequence>
<evidence type="ECO:0000256" key="8">
    <source>
        <dbReference type="ARBA" id="ARBA00023004"/>
    </source>
</evidence>
<feature type="transmembrane region" description="Helical" evidence="10">
    <location>
        <begin position="95"/>
        <end position="117"/>
    </location>
</feature>
<dbReference type="PROSITE" id="PS51002">
    <property type="entry name" value="CYTB_NTER"/>
    <property type="match status" value="1"/>
</dbReference>
<evidence type="ECO:0000256" key="10">
    <source>
        <dbReference type="SAM" id="Phobius"/>
    </source>
</evidence>
<feature type="transmembrane region" description="Helical" evidence="10">
    <location>
        <begin position="161"/>
        <end position="182"/>
    </location>
</feature>
<evidence type="ECO:0000256" key="3">
    <source>
        <dbReference type="ARBA" id="ARBA00022617"/>
    </source>
</evidence>
<keyword evidence="3" id="KW-0349">Heme</keyword>
<dbReference type="InterPro" id="IPR005798">
    <property type="entry name" value="Cyt_b/b6_C"/>
</dbReference>
<dbReference type="Pfam" id="PF00032">
    <property type="entry name" value="Cytochrom_B_C"/>
    <property type="match status" value="1"/>
</dbReference>
<keyword evidence="4 10" id="KW-0812">Transmembrane</keyword>
<reference evidence="14" key="2">
    <citation type="submission" date="2021-02" db="EMBL/GenBank/DDBJ databases">
        <title>Sulfurospirillum tamanensis sp. nov.</title>
        <authorList>
            <person name="Merkel A.Y."/>
        </authorList>
    </citation>
    <scope>NUCLEOTIDE SEQUENCE [LARGE SCALE GENOMIC DNA]</scope>
    <source>
        <strain evidence="14">T05b</strain>
    </source>
</reference>
<comment type="caution">
    <text evidence="13">The sequence shown here is derived from an EMBL/GenBank/DDBJ whole genome shotgun (WGS) entry which is preliminary data.</text>
</comment>
<keyword evidence="2" id="KW-0813">Transport</keyword>
<dbReference type="PANTHER" id="PTHR19271:SF16">
    <property type="entry name" value="CYTOCHROME B"/>
    <property type="match status" value="1"/>
</dbReference>
<evidence type="ECO:0000256" key="2">
    <source>
        <dbReference type="ARBA" id="ARBA00022448"/>
    </source>
</evidence>
<dbReference type="InterPro" id="IPR016174">
    <property type="entry name" value="Di-haem_cyt_TM"/>
</dbReference>
<dbReference type="InterPro" id="IPR027387">
    <property type="entry name" value="Cytb/b6-like_sf"/>
</dbReference>
<dbReference type="SUPFAM" id="SSF81342">
    <property type="entry name" value="Transmembrane di-heme cytochromes"/>
    <property type="match status" value="1"/>
</dbReference>
<dbReference type="Pfam" id="PF00033">
    <property type="entry name" value="Cytochrome_B"/>
    <property type="match status" value="1"/>
</dbReference>
<keyword evidence="7 10" id="KW-1133">Transmembrane helix</keyword>
<evidence type="ECO:0000256" key="7">
    <source>
        <dbReference type="ARBA" id="ARBA00022989"/>
    </source>
</evidence>
<keyword evidence="5" id="KW-0479">Metal-binding</keyword>
<feature type="transmembrane region" description="Helical" evidence="10">
    <location>
        <begin position="71"/>
        <end position="89"/>
    </location>
</feature>
<dbReference type="PANTHER" id="PTHR19271">
    <property type="entry name" value="CYTOCHROME B"/>
    <property type="match status" value="1"/>
</dbReference>
<dbReference type="EMBL" id="JAFHKK010000002">
    <property type="protein sequence ID" value="MBN2963369.1"/>
    <property type="molecule type" value="Genomic_DNA"/>
</dbReference>
<feature type="transmembrane region" description="Helical" evidence="10">
    <location>
        <begin position="332"/>
        <end position="350"/>
    </location>
</feature>
<dbReference type="SUPFAM" id="SSF81648">
    <property type="entry name" value="a domain/subunit of cytochrome bc1 complex (Ubiquinol-cytochrome c reductase)"/>
    <property type="match status" value="1"/>
</dbReference>
<keyword evidence="6" id="KW-0249">Electron transport</keyword>
<keyword evidence="9 10" id="KW-0472">Membrane</keyword>